<accession>A0ABM8Q5P2</accession>
<protein>
    <submittedName>
        <fullName evidence="6">Pantothenates transporter PanS</fullName>
    </submittedName>
</protein>
<reference evidence="6 7" key="1">
    <citation type="submission" date="2020-11" db="EMBL/GenBank/DDBJ databases">
        <authorList>
            <person name="Peeters C."/>
        </authorList>
    </citation>
    <scope>NUCLEOTIDE SEQUENCE [LARGE SCALE GENOMIC DNA]</scope>
    <source>
        <strain evidence="6 7">LMG 8286</strain>
    </source>
</reference>
<dbReference type="InterPro" id="IPR002657">
    <property type="entry name" value="BilAc:Na_symport/Acr3"/>
</dbReference>
<organism evidence="6 7">
    <name type="scientific">Campylobacter suis</name>
    <dbReference type="NCBI Taxonomy" id="2790657"/>
    <lineage>
        <taxon>Bacteria</taxon>
        <taxon>Pseudomonadati</taxon>
        <taxon>Campylobacterota</taxon>
        <taxon>Epsilonproteobacteria</taxon>
        <taxon>Campylobacterales</taxon>
        <taxon>Campylobacteraceae</taxon>
        <taxon>Campylobacter</taxon>
    </lineage>
</organism>
<dbReference type="PANTHER" id="PTHR10361">
    <property type="entry name" value="SODIUM-BILE ACID COTRANSPORTER"/>
    <property type="match status" value="1"/>
</dbReference>
<dbReference type="RefSeq" id="WP_230056937.1">
    <property type="nucleotide sequence ID" value="NZ_CAJHOE010000002.1"/>
</dbReference>
<dbReference type="EMBL" id="CAJHOE010000002">
    <property type="protein sequence ID" value="CAD7288191.1"/>
    <property type="molecule type" value="Genomic_DNA"/>
</dbReference>
<dbReference type="InterPro" id="IPR038770">
    <property type="entry name" value="Na+/solute_symporter_sf"/>
</dbReference>
<proteinExistence type="predicted"/>
<evidence type="ECO:0000256" key="4">
    <source>
        <dbReference type="ARBA" id="ARBA00023136"/>
    </source>
</evidence>
<feature type="transmembrane region" description="Helical" evidence="5">
    <location>
        <begin position="187"/>
        <end position="206"/>
    </location>
</feature>
<dbReference type="PANTHER" id="PTHR10361:SF28">
    <property type="entry name" value="P3 PROTEIN-RELATED"/>
    <property type="match status" value="1"/>
</dbReference>
<name>A0ABM8Q5P2_9BACT</name>
<keyword evidence="2 5" id="KW-0812">Transmembrane</keyword>
<evidence type="ECO:0000313" key="6">
    <source>
        <dbReference type="EMBL" id="CAD7288191.1"/>
    </source>
</evidence>
<keyword evidence="4 5" id="KW-0472">Membrane</keyword>
<evidence type="ECO:0000256" key="5">
    <source>
        <dbReference type="SAM" id="Phobius"/>
    </source>
</evidence>
<feature type="transmembrane region" description="Helical" evidence="5">
    <location>
        <begin position="27"/>
        <end position="49"/>
    </location>
</feature>
<dbReference type="Proteomes" id="UP000789359">
    <property type="component" value="Unassembled WGS sequence"/>
</dbReference>
<feature type="transmembrane region" description="Helical" evidence="5">
    <location>
        <begin position="61"/>
        <end position="83"/>
    </location>
</feature>
<feature type="transmembrane region" description="Helical" evidence="5">
    <location>
        <begin position="124"/>
        <end position="142"/>
    </location>
</feature>
<feature type="transmembrane region" description="Helical" evidence="5">
    <location>
        <begin position="154"/>
        <end position="175"/>
    </location>
</feature>
<dbReference type="Gene3D" id="1.20.1530.20">
    <property type="match status" value="1"/>
</dbReference>
<evidence type="ECO:0000256" key="1">
    <source>
        <dbReference type="ARBA" id="ARBA00004141"/>
    </source>
</evidence>
<dbReference type="Pfam" id="PF01758">
    <property type="entry name" value="SBF"/>
    <property type="match status" value="1"/>
</dbReference>
<feature type="transmembrane region" description="Helical" evidence="5">
    <location>
        <begin position="212"/>
        <end position="233"/>
    </location>
</feature>
<evidence type="ECO:0000313" key="7">
    <source>
        <dbReference type="Proteomes" id="UP000789359"/>
    </source>
</evidence>
<gene>
    <name evidence="6" type="primary">panS</name>
    <name evidence="6" type="ORF">LMG8286_01182</name>
</gene>
<comment type="subcellular location">
    <subcellularLocation>
        <location evidence="1">Membrane</location>
        <topology evidence="1">Multi-pass membrane protein</topology>
    </subcellularLocation>
</comment>
<keyword evidence="7" id="KW-1185">Reference proteome</keyword>
<keyword evidence="3 5" id="KW-1133">Transmembrane helix</keyword>
<feature type="transmembrane region" description="Helical" evidence="5">
    <location>
        <begin position="89"/>
        <end position="112"/>
    </location>
</feature>
<sequence length="299" mass="31947">MQTLIYPSIALIFSVFAHFFPEIFTPFKGHIVTFLMIIMLGMGMTLNFADIISVTNKKSAIALGVAIQFIFMPLIALGISLVFGLNQSLTIGMVLVGTSAGGTASNVLTYLAKGDLALSVSMTLVSTVISCILMPFLTWLYLGKSVEVATQSMLFDLIKITVLPLVVGIFLNTFFSKFLHFFKRAMPLISMSAIIFIVAVIVALNTQNLSTVGIGVIIAVIVHNTLGMLCGYASARIFGFDTKTARTLAIEVGVQNSGLSAALAMKYFGAISALPAALFSIIQNVIGALFASTCKKTEI</sequence>
<comment type="caution">
    <text evidence="6">The sequence shown here is derived from an EMBL/GenBank/DDBJ whole genome shotgun (WGS) entry which is preliminary data.</text>
</comment>
<evidence type="ECO:0000256" key="2">
    <source>
        <dbReference type="ARBA" id="ARBA00022692"/>
    </source>
</evidence>
<evidence type="ECO:0000256" key="3">
    <source>
        <dbReference type="ARBA" id="ARBA00022989"/>
    </source>
</evidence>
<dbReference type="InterPro" id="IPR004710">
    <property type="entry name" value="Bilac:Na_transpt"/>
</dbReference>
<feature type="transmembrane region" description="Helical" evidence="5">
    <location>
        <begin position="267"/>
        <end position="291"/>
    </location>
</feature>